<evidence type="ECO:0000259" key="7">
    <source>
        <dbReference type="Pfam" id="PF00082"/>
    </source>
</evidence>
<dbReference type="Gene3D" id="3.40.50.200">
    <property type="entry name" value="Peptidase S8/S53 domain"/>
    <property type="match status" value="1"/>
</dbReference>
<protein>
    <submittedName>
        <fullName evidence="8">Subtilase family protein</fullName>
    </submittedName>
</protein>
<keyword evidence="2 5" id="KW-0645">Protease</keyword>
<dbReference type="PRINTS" id="PR00723">
    <property type="entry name" value="SUBTILISIN"/>
</dbReference>
<name>A0ABT1I7H8_9PSEU</name>
<comment type="similarity">
    <text evidence="1 5 6">Belongs to the peptidase S8 family.</text>
</comment>
<dbReference type="PROSITE" id="PS00138">
    <property type="entry name" value="SUBTILASE_SER"/>
    <property type="match status" value="1"/>
</dbReference>
<accession>A0ABT1I7H8</accession>
<dbReference type="PANTHER" id="PTHR43399:SF4">
    <property type="entry name" value="CELL WALL-ASSOCIATED PROTEASE"/>
    <property type="match status" value="1"/>
</dbReference>
<organism evidence="8 9">
    <name type="scientific">Actinokineospora diospyrosa</name>
    <dbReference type="NCBI Taxonomy" id="103728"/>
    <lineage>
        <taxon>Bacteria</taxon>
        <taxon>Bacillati</taxon>
        <taxon>Actinomycetota</taxon>
        <taxon>Actinomycetes</taxon>
        <taxon>Pseudonocardiales</taxon>
        <taxon>Pseudonocardiaceae</taxon>
        <taxon>Actinokineospora</taxon>
    </lineage>
</organism>
<keyword evidence="3 5" id="KW-0378">Hydrolase</keyword>
<dbReference type="InterPro" id="IPR036852">
    <property type="entry name" value="Peptidase_S8/S53_dom_sf"/>
</dbReference>
<gene>
    <name evidence="8" type="ORF">LV75_001034</name>
</gene>
<reference evidence="8 9" key="1">
    <citation type="submission" date="2022-06" db="EMBL/GenBank/DDBJ databases">
        <title>Genomic Encyclopedia of Archaeal and Bacterial Type Strains, Phase II (KMG-II): from individual species to whole genera.</title>
        <authorList>
            <person name="Goeker M."/>
        </authorList>
    </citation>
    <scope>NUCLEOTIDE SEQUENCE [LARGE SCALE GENOMIC DNA]</scope>
    <source>
        <strain evidence="8 9">DSM 44255</strain>
    </source>
</reference>
<evidence type="ECO:0000256" key="2">
    <source>
        <dbReference type="ARBA" id="ARBA00022670"/>
    </source>
</evidence>
<keyword evidence="4 5" id="KW-0720">Serine protease</keyword>
<evidence type="ECO:0000256" key="1">
    <source>
        <dbReference type="ARBA" id="ARBA00011073"/>
    </source>
</evidence>
<dbReference type="PROSITE" id="PS00136">
    <property type="entry name" value="SUBTILASE_ASP"/>
    <property type="match status" value="1"/>
</dbReference>
<feature type="active site" description="Charge relay system" evidence="5">
    <location>
        <position position="389"/>
    </location>
</feature>
<evidence type="ECO:0000256" key="4">
    <source>
        <dbReference type="ARBA" id="ARBA00022825"/>
    </source>
</evidence>
<sequence length="439" mass="44689">MCHGVDGPVPVRIPATLRHWCDSRYTQPVLAITLEGGTAAEGADMTNPEDSTTEETTGRFLVLLEDGAIEAGTRALNQIAGIRTVSTAEAAGAEFPGPDGLVFDRLGVAVIDADPDQLTALGLAVDQPGPIAALEAERRVYAIAAPAEEAAPGPQIDESVFTWGLQAVGAHKSAATGKGVRIAVLDTGFDAEHPEFAGRAVTTASFITGETVEDGHGHGTHCIGTAAGPRTPGGGAGYGVAHEAEIFAGKVLSNAGSGSDGGILAGIAWAVSNNAQVVSMSLGAAVRPGTPYSQTYERVASRALAQGTLIVAAAGNESRRQENKISPVGHPANCPSVLAVGAIDVATALGWFSCGTVDLIGAVDVVAPGVDVYSSWPRPKNHNRISGTSMATPHVAGIAALISQATGARGWELWARLHQAARRLPLPSVDVGAGVVQAP</sequence>
<feature type="active site" description="Charge relay system" evidence="5">
    <location>
        <position position="186"/>
    </location>
</feature>
<dbReference type="InterPro" id="IPR023827">
    <property type="entry name" value="Peptidase_S8_Asp-AS"/>
</dbReference>
<dbReference type="InterPro" id="IPR051048">
    <property type="entry name" value="Peptidase_S8/S53_subtilisin"/>
</dbReference>
<proteinExistence type="inferred from homology"/>
<evidence type="ECO:0000256" key="3">
    <source>
        <dbReference type="ARBA" id="ARBA00022801"/>
    </source>
</evidence>
<dbReference type="PROSITE" id="PS51892">
    <property type="entry name" value="SUBTILASE"/>
    <property type="match status" value="1"/>
</dbReference>
<feature type="domain" description="Peptidase S8/S53" evidence="7">
    <location>
        <begin position="177"/>
        <end position="408"/>
    </location>
</feature>
<dbReference type="Proteomes" id="UP001205185">
    <property type="component" value="Unassembled WGS sequence"/>
</dbReference>
<dbReference type="PANTHER" id="PTHR43399">
    <property type="entry name" value="SUBTILISIN-RELATED"/>
    <property type="match status" value="1"/>
</dbReference>
<dbReference type="Pfam" id="PF00082">
    <property type="entry name" value="Peptidase_S8"/>
    <property type="match status" value="1"/>
</dbReference>
<evidence type="ECO:0000313" key="9">
    <source>
        <dbReference type="Proteomes" id="UP001205185"/>
    </source>
</evidence>
<dbReference type="SUPFAM" id="SSF52743">
    <property type="entry name" value="Subtilisin-like"/>
    <property type="match status" value="1"/>
</dbReference>
<keyword evidence="9" id="KW-1185">Reference proteome</keyword>
<dbReference type="InterPro" id="IPR000209">
    <property type="entry name" value="Peptidase_S8/S53_dom"/>
</dbReference>
<comment type="caution">
    <text evidence="8">The sequence shown here is derived from an EMBL/GenBank/DDBJ whole genome shotgun (WGS) entry which is preliminary data.</text>
</comment>
<dbReference type="EMBL" id="JAMTCO010000002">
    <property type="protein sequence ID" value="MCP2268548.1"/>
    <property type="molecule type" value="Genomic_DNA"/>
</dbReference>
<evidence type="ECO:0000313" key="8">
    <source>
        <dbReference type="EMBL" id="MCP2268548.1"/>
    </source>
</evidence>
<dbReference type="InterPro" id="IPR015500">
    <property type="entry name" value="Peptidase_S8_subtilisin-rel"/>
</dbReference>
<dbReference type="InterPro" id="IPR023828">
    <property type="entry name" value="Peptidase_S8_Ser-AS"/>
</dbReference>
<evidence type="ECO:0000256" key="5">
    <source>
        <dbReference type="PROSITE-ProRule" id="PRU01240"/>
    </source>
</evidence>
<evidence type="ECO:0000256" key="6">
    <source>
        <dbReference type="RuleBase" id="RU003355"/>
    </source>
</evidence>
<feature type="active site" description="Charge relay system" evidence="5">
    <location>
        <position position="218"/>
    </location>
</feature>